<keyword evidence="3" id="KW-0058">Aromatic hydrocarbons catabolism</keyword>
<gene>
    <name evidence="5" type="ORF">CKY47_30540</name>
</gene>
<comment type="caution">
    <text evidence="3">Lacks conserved residue(s) required for the propagation of feature annotation.</text>
</comment>
<dbReference type="EMBL" id="NSDM01000016">
    <property type="protein sequence ID" value="MDQ2588229.1"/>
    <property type="molecule type" value="Genomic_DNA"/>
</dbReference>
<dbReference type="SUPFAM" id="SSF55347">
    <property type="entry name" value="Glyceraldehyde-3-phosphate dehydrogenase-like, C-terminal domain"/>
    <property type="match status" value="1"/>
</dbReference>
<dbReference type="Gene3D" id="3.30.360.10">
    <property type="entry name" value="Dihydrodipicolinate Reductase, domain 2"/>
    <property type="match status" value="1"/>
</dbReference>
<evidence type="ECO:0000256" key="3">
    <source>
        <dbReference type="HAMAP-Rule" id="MF_01657"/>
    </source>
</evidence>
<dbReference type="InterPro" id="IPR015426">
    <property type="entry name" value="Acetylaldehyde_DH_C"/>
</dbReference>
<name>A0ABU0XC20_9PSEU</name>
<evidence type="ECO:0000259" key="4">
    <source>
        <dbReference type="SMART" id="SM00859"/>
    </source>
</evidence>
<dbReference type="Pfam" id="PF01118">
    <property type="entry name" value="Semialdhyde_dh"/>
    <property type="match status" value="1"/>
</dbReference>
<feature type="active site" description="Acyl-thioester intermediate" evidence="3">
    <location>
        <position position="135"/>
    </location>
</feature>
<dbReference type="NCBIfam" id="NF006157">
    <property type="entry name" value="PRK08300.1"/>
    <property type="match status" value="1"/>
</dbReference>
<dbReference type="SMART" id="SM00859">
    <property type="entry name" value="Semialdhyde_dh"/>
    <property type="match status" value="1"/>
</dbReference>
<dbReference type="HAMAP" id="MF_01657">
    <property type="entry name" value="Ac_ald_DH_ac"/>
    <property type="match status" value="1"/>
</dbReference>
<feature type="domain" description="Semialdehyde dehydrogenase NAD-binding" evidence="4">
    <location>
        <begin position="14"/>
        <end position="127"/>
    </location>
</feature>
<dbReference type="EC" id="1.2.1.10" evidence="3"/>
<comment type="catalytic activity">
    <reaction evidence="3">
        <text>acetaldehyde + NAD(+) + CoA = acetyl-CoA + NADH + H(+)</text>
        <dbReference type="Rhea" id="RHEA:23288"/>
        <dbReference type="ChEBI" id="CHEBI:15343"/>
        <dbReference type="ChEBI" id="CHEBI:15378"/>
        <dbReference type="ChEBI" id="CHEBI:57287"/>
        <dbReference type="ChEBI" id="CHEBI:57288"/>
        <dbReference type="ChEBI" id="CHEBI:57540"/>
        <dbReference type="ChEBI" id="CHEBI:57945"/>
        <dbReference type="EC" id="1.2.1.10"/>
    </reaction>
</comment>
<evidence type="ECO:0000256" key="1">
    <source>
        <dbReference type="ARBA" id="ARBA00009244"/>
    </source>
</evidence>
<dbReference type="Proteomes" id="UP001225605">
    <property type="component" value="Unassembled WGS sequence"/>
</dbReference>
<dbReference type="InterPro" id="IPR000534">
    <property type="entry name" value="Semialdehyde_DH_NAD-bd"/>
</dbReference>
<comment type="similarity">
    <text evidence="1 3">Belongs to the acetaldehyde dehydrogenase family.</text>
</comment>
<organism evidence="5 6">
    <name type="scientific">Saccharothrix yanglingensis</name>
    <dbReference type="NCBI Taxonomy" id="659496"/>
    <lineage>
        <taxon>Bacteria</taxon>
        <taxon>Bacillati</taxon>
        <taxon>Actinomycetota</taxon>
        <taxon>Actinomycetes</taxon>
        <taxon>Pseudonocardiales</taxon>
        <taxon>Pseudonocardiaceae</taxon>
        <taxon>Saccharothrix</taxon>
    </lineage>
</organism>
<dbReference type="Gene3D" id="3.40.50.720">
    <property type="entry name" value="NAD(P)-binding Rossmann-like Domain"/>
    <property type="match status" value="1"/>
</dbReference>
<evidence type="ECO:0000256" key="2">
    <source>
        <dbReference type="ARBA" id="ARBA00023027"/>
    </source>
</evidence>
<proteinExistence type="inferred from homology"/>
<sequence>MTYNDNRTAPGRLSVAVLGAGLIGIDLMAKIIRSDHLDLGLVAGRDQATSGLRQAAQLGVPVATGGVQSLVDVERPFDVVFDATSAAAHVEHVEKLSPLGTVVIDLTPSRNGRMIFPTVNREDISAHRDLSMVSCGGQAAVPILRAITQAHRVHYVEVVTTAATLSIGRGTRLNLDEYVDTTQEAVRLFTGVADVKAILNISPARPPATFRVAMSLLGEDLTTDSLRSLVAGAAAEVRSFAKGFEVKACSANDGRGFVAVEVTSSGDRIPRYAGNLDIINSAALLVAESYAADRLPTADVVNS</sequence>
<protein>
    <recommendedName>
        <fullName evidence="3">Acetaldehyde dehydrogenase</fullName>
        <ecNumber evidence="3">1.2.1.10</ecNumber>
    </recommendedName>
    <alternativeName>
        <fullName evidence="3">Acetaldehyde dehydrogenase [acetylating]</fullName>
    </alternativeName>
</protein>
<dbReference type="PIRSF" id="PIRSF015689">
    <property type="entry name" value="Actaldh_dh_actl"/>
    <property type="match status" value="1"/>
</dbReference>
<evidence type="ECO:0000313" key="6">
    <source>
        <dbReference type="Proteomes" id="UP001225605"/>
    </source>
</evidence>
<dbReference type="SUPFAM" id="SSF51735">
    <property type="entry name" value="NAD(P)-binding Rossmann-fold domains"/>
    <property type="match status" value="1"/>
</dbReference>
<accession>A0ABU0XC20</accession>
<dbReference type="InterPro" id="IPR036291">
    <property type="entry name" value="NAD(P)-bd_dom_sf"/>
</dbReference>
<dbReference type="InterPro" id="IPR003361">
    <property type="entry name" value="Acetaldehyde_dehydrogenase"/>
</dbReference>
<keyword evidence="3" id="KW-0560">Oxidoreductase</keyword>
<keyword evidence="2 3" id="KW-0520">NAD</keyword>
<comment type="caution">
    <text evidence="5">The sequence shown here is derived from an EMBL/GenBank/DDBJ whole genome shotgun (WGS) entry which is preliminary data.</text>
</comment>
<dbReference type="RefSeq" id="WP_306749865.1">
    <property type="nucleotide sequence ID" value="NZ_NSDM01000016.1"/>
</dbReference>
<evidence type="ECO:0000313" key="5">
    <source>
        <dbReference type="EMBL" id="MDQ2588229.1"/>
    </source>
</evidence>
<reference evidence="5 6" key="1">
    <citation type="submission" date="2017-06" db="EMBL/GenBank/DDBJ databases">
        <title>Cultured bacterium strain Saccharothrix yanglingensis Hhs.015.</title>
        <authorList>
            <person name="Xia Y."/>
        </authorList>
    </citation>
    <scope>NUCLEOTIDE SEQUENCE [LARGE SCALE GENOMIC DNA]</scope>
    <source>
        <strain evidence="5 6">Hhs.015</strain>
    </source>
</reference>
<dbReference type="Pfam" id="PF09290">
    <property type="entry name" value="AcetDehyd-dimer"/>
    <property type="match status" value="1"/>
</dbReference>
<dbReference type="CDD" id="cd23933">
    <property type="entry name" value="ALDH_C"/>
    <property type="match status" value="1"/>
</dbReference>
<feature type="binding site" evidence="3">
    <location>
        <position position="275"/>
    </location>
    <ligand>
        <name>NAD(+)</name>
        <dbReference type="ChEBI" id="CHEBI:57540"/>
    </ligand>
</feature>
<keyword evidence="6" id="KW-1185">Reference proteome</keyword>